<reference evidence="8 9" key="1">
    <citation type="submission" date="2017-10" db="EMBL/GenBank/DDBJ databases">
        <title>Comparative genomics in systemic dimorphic fungi from Ajellomycetaceae.</title>
        <authorList>
            <person name="Munoz J.F."/>
            <person name="Mcewen J.G."/>
            <person name="Clay O.K."/>
            <person name="Cuomo C.A."/>
        </authorList>
    </citation>
    <scope>NUCLEOTIDE SEQUENCE [LARGE SCALE GENOMIC DNA]</scope>
    <source>
        <strain evidence="8 9">UAMH5409</strain>
    </source>
</reference>
<evidence type="ECO:0000256" key="6">
    <source>
        <dbReference type="SAM" id="MobiDB-lite"/>
    </source>
</evidence>
<feature type="domain" description="Xylanolytic transcriptional activator regulatory" evidence="7">
    <location>
        <begin position="219"/>
        <end position="379"/>
    </location>
</feature>
<dbReference type="GO" id="GO:0008270">
    <property type="term" value="F:zinc ion binding"/>
    <property type="evidence" value="ECO:0007669"/>
    <property type="project" value="InterPro"/>
</dbReference>
<feature type="compositionally biased region" description="Polar residues" evidence="6">
    <location>
        <begin position="583"/>
        <end position="605"/>
    </location>
</feature>
<dbReference type="AlphaFoldDB" id="A0A2B7XW29"/>
<gene>
    <name evidence="8" type="ORF">AJ79_03944</name>
</gene>
<evidence type="ECO:0000256" key="1">
    <source>
        <dbReference type="ARBA" id="ARBA00022833"/>
    </source>
</evidence>
<feature type="region of interest" description="Disordered" evidence="6">
    <location>
        <begin position="583"/>
        <end position="631"/>
    </location>
</feature>
<feature type="region of interest" description="Disordered" evidence="6">
    <location>
        <begin position="167"/>
        <end position="192"/>
    </location>
</feature>
<evidence type="ECO:0000256" key="3">
    <source>
        <dbReference type="ARBA" id="ARBA00023125"/>
    </source>
</evidence>
<feature type="region of interest" description="Disordered" evidence="6">
    <location>
        <begin position="1"/>
        <end position="23"/>
    </location>
</feature>
<feature type="region of interest" description="Disordered" evidence="6">
    <location>
        <begin position="59"/>
        <end position="83"/>
    </location>
</feature>
<dbReference type="STRING" id="1447875.A0A2B7XW29"/>
<feature type="compositionally biased region" description="Polar residues" evidence="6">
    <location>
        <begin position="182"/>
        <end position="192"/>
    </location>
</feature>
<comment type="caution">
    <text evidence="8">The sequence shown here is derived from an EMBL/GenBank/DDBJ whole genome shotgun (WGS) entry which is preliminary data.</text>
</comment>
<dbReference type="InterPro" id="IPR052073">
    <property type="entry name" value="Amide_Lactam_Regulators"/>
</dbReference>
<dbReference type="Proteomes" id="UP000223968">
    <property type="component" value="Unassembled WGS sequence"/>
</dbReference>
<keyword evidence="1" id="KW-0862">Zinc</keyword>
<dbReference type="CDD" id="cd12148">
    <property type="entry name" value="fungal_TF_MHR"/>
    <property type="match status" value="1"/>
</dbReference>
<feature type="compositionally biased region" description="Basic and acidic residues" evidence="6">
    <location>
        <begin position="1"/>
        <end position="13"/>
    </location>
</feature>
<keyword evidence="9" id="KW-1185">Reference proteome</keyword>
<protein>
    <recommendedName>
        <fullName evidence="7">Xylanolytic transcriptional activator regulatory domain-containing protein</fullName>
    </recommendedName>
</protein>
<evidence type="ECO:0000256" key="2">
    <source>
        <dbReference type="ARBA" id="ARBA00023015"/>
    </source>
</evidence>
<accession>A0A2B7XW29</accession>
<dbReference type="InterPro" id="IPR007219">
    <property type="entry name" value="XnlR_reg_dom"/>
</dbReference>
<evidence type="ECO:0000256" key="5">
    <source>
        <dbReference type="ARBA" id="ARBA00023242"/>
    </source>
</evidence>
<keyword evidence="5" id="KW-0539">Nucleus</keyword>
<dbReference type="GO" id="GO:0003677">
    <property type="term" value="F:DNA binding"/>
    <property type="evidence" value="ECO:0007669"/>
    <property type="project" value="UniProtKB-KW"/>
</dbReference>
<dbReference type="GO" id="GO:0006351">
    <property type="term" value="P:DNA-templated transcription"/>
    <property type="evidence" value="ECO:0007669"/>
    <property type="project" value="InterPro"/>
</dbReference>
<dbReference type="EMBL" id="PDNB01000051">
    <property type="protein sequence ID" value="PGH12971.1"/>
    <property type="molecule type" value="Genomic_DNA"/>
</dbReference>
<feature type="compositionally biased region" description="Basic residues" evidence="6">
    <location>
        <begin position="14"/>
        <end position="23"/>
    </location>
</feature>
<feature type="compositionally biased region" description="Polar residues" evidence="6">
    <location>
        <begin position="74"/>
        <end position="83"/>
    </location>
</feature>
<keyword evidence="4" id="KW-0804">Transcription</keyword>
<dbReference type="Pfam" id="PF04082">
    <property type="entry name" value="Fungal_trans"/>
    <property type="match status" value="1"/>
</dbReference>
<dbReference type="OrthoDB" id="4320744at2759"/>
<evidence type="ECO:0000313" key="9">
    <source>
        <dbReference type="Proteomes" id="UP000223968"/>
    </source>
</evidence>
<feature type="compositionally biased region" description="Basic and acidic residues" evidence="6">
    <location>
        <begin position="606"/>
        <end position="620"/>
    </location>
</feature>
<keyword evidence="3" id="KW-0238">DNA-binding</keyword>
<evidence type="ECO:0000259" key="7">
    <source>
        <dbReference type="Pfam" id="PF04082"/>
    </source>
</evidence>
<evidence type="ECO:0000313" key="8">
    <source>
        <dbReference type="EMBL" id="PGH12971.1"/>
    </source>
</evidence>
<proteinExistence type="predicted"/>
<sequence>MLRFIPRDDDGLPHKRRQSQRACARCRKSKKRCLHTQTPSSSRVSSLRGIDVQNEELESTTYSHGIRDSIQPGPASQTSPGGNVINATVRANSEHLSLADHETAGTAIINAGNVSGVQSEDDDEARFVGDLNPEGVFLAAASPDSTSCSSKCGVGVWLSRKAMTGAKRNLSHTEAEEPPPVSTHTHPNPLTSGITRPCLEDQCLRLLPNPRDVASLSTIYFEEVHPLLPVLDKDMYLSLALHSPAKVLLTQAICLASSATKKSKGFYNLAGERVPSREKFTGQLSSAIKTALELKIVKDKIILIQVLALLSFFTQLSGDSHSSAELTYRTVSYSHTTGLHLQIQTDRADQKYTSRLFCCVWALDRLNAAFHGRPVIMHERDCGRDMETCIREQEGCFQLFLRIVLLLDNVIALYRPSSAKAGKDWDHDFPTFEDLLQISGAASVSSPLLATVETLYHAVAMLGCRSQSLKEAAQSSTSYLRQCLSAIRVVSLVGEEFRDQLSPFPIVPYAISLALRIFYRDLRLSKAPITRARSRKQLLIACGILRDLGESYSSALMLVKLAEQTVREMDKICSSMNAVQRNGAPATNTTLRGESAIGASTSVDRTSQDEAENRSVERPQSDNASGLQYQDGTDAGTIDPSLFDNVPADLDVFAHFDPDFNLGAIDAALGDNINPSFPMDLDFIYPAG</sequence>
<name>A0A2B7XW29_9EURO</name>
<organism evidence="8 9">
    <name type="scientific">Helicocarpus griseus UAMH5409</name>
    <dbReference type="NCBI Taxonomy" id="1447875"/>
    <lineage>
        <taxon>Eukaryota</taxon>
        <taxon>Fungi</taxon>
        <taxon>Dikarya</taxon>
        <taxon>Ascomycota</taxon>
        <taxon>Pezizomycotina</taxon>
        <taxon>Eurotiomycetes</taxon>
        <taxon>Eurotiomycetidae</taxon>
        <taxon>Onygenales</taxon>
        <taxon>Ajellomycetaceae</taxon>
        <taxon>Helicocarpus</taxon>
    </lineage>
</organism>
<dbReference type="PANTHER" id="PTHR47171">
    <property type="entry name" value="FARA-RELATED"/>
    <property type="match status" value="1"/>
</dbReference>
<evidence type="ECO:0000256" key="4">
    <source>
        <dbReference type="ARBA" id="ARBA00023163"/>
    </source>
</evidence>
<feature type="compositionally biased region" description="Polar residues" evidence="6">
    <location>
        <begin position="621"/>
        <end position="631"/>
    </location>
</feature>
<keyword evidence="2" id="KW-0805">Transcription regulation</keyword>
<dbReference type="PANTHER" id="PTHR47171:SF6">
    <property type="entry name" value="SPECIFIC TRANSCRIPTION FACTOR, PUTATIVE (AFU_ORTHOLOGUE AFUA_2G06130)-RELATED"/>
    <property type="match status" value="1"/>
</dbReference>